<dbReference type="OrthoDB" id="9813767at2"/>
<name>A0A1D7TZU9_9HYPH</name>
<proteinExistence type="predicted"/>
<keyword evidence="2" id="KW-1185">Reference proteome</keyword>
<organism evidence="1 2">
    <name type="scientific">Bosea vaviloviae</name>
    <dbReference type="NCBI Taxonomy" id="1526658"/>
    <lineage>
        <taxon>Bacteria</taxon>
        <taxon>Pseudomonadati</taxon>
        <taxon>Pseudomonadota</taxon>
        <taxon>Alphaproteobacteria</taxon>
        <taxon>Hyphomicrobiales</taxon>
        <taxon>Boseaceae</taxon>
        <taxon>Bosea</taxon>
    </lineage>
</organism>
<dbReference type="Proteomes" id="UP000094969">
    <property type="component" value="Chromosome"/>
</dbReference>
<dbReference type="STRING" id="1526658.BHK69_09320"/>
<reference evidence="1 2" key="1">
    <citation type="journal article" date="2015" name="Antonie Van Leeuwenhoek">
        <title>Bosea vaviloviae sp. nov., a new species of slow-growing rhizobia isolated from nodules of the relict species Vavilovia formosa (Stev.) Fed.</title>
        <authorList>
            <person name="Safronova V.I."/>
            <person name="Kuznetsova I.G."/>
            <person name="Sazanova A.L."/>
            <person name="Kimeklis A.K."/>
            <person name="Belimov A.A."/>
            <person name="Andronov E.E."/>
            <person name="Pinaev A.G."/>
            <person name="Chizhevskaya E.P."/>
            <person name="Pukhaev A.R."/>
            <person name="Popov K.P."/>
            <person name="Willems A."/>
            <person name="Tikhonovich I.A."/>
        </authorList>
    </citation>
    <scope>NUCLEOTIDE SEQUENCE [LARGE SCALE GENOMIC DNA]</scope>
    <source>
        <strain evidence="1 2">Vaf18</strain>
    </source>
</reference>
<dbReference type="AlphaFoldDB" id="A0A1D7TZU9"/>
<evidence type="ECO:0008006" key="3">
    <source>
        <dbReference type="Google" id="ProtNLM"/>
    </source>
</evidence>
<accession>A0A1D7TZU9</accession>
<evidence type="ECO:0000313" key="2">
    <source>
        <dbReference type="Proteomes" id="UP000094969"/>
    </source>
</evidence>
<protein>
    <recommendedName>
        <fullName evidence="3">CopG family transcriptional regulator</fullName>
    </recommendedName>
</protein>
<dbReference type="KEGG" id="bvv:BHK69_09320"/>
<evidence type="ECO:0000313" key="1">
    <source>
        <dbReference type="EMBL" id="AOO80636.1"/>
    </source>
</evidence>
<gene>
    <name evidence="1" type="ORF">BHK69_09320</name>
</gene>
<dbReference type="RefSeq" id="WP_069689854.1">
    <property type="nucleotide sequence ID" value="NZ_CP017147.1"/>
</dbReference>
<dbReference type="EMBL" id="CP017147">
    <property type="protein sequence ID" value="AOO80636.1"/>
    <property type="molecule type" value="Genomic_DNA"/>
</dbReference>
<sequence length="74" mass="8209">MGTHVTIDEDVVRAAEKLALEQNRTVGEVISELARQSLPAGTEITYRNGIPQLPRRPGVVVTMELVNELRDEEP</sequence>